<dbReference type="InterPro" id="IPR036259">
    <property type="entry name" value="MFS_trans_sf"/>
</dbReference>
<feature type="transmembrane region" description="Helical" evidence="5">
    <location>
        <begin position="216"/>
        <end position="234"/>
    </location>
</feature>
<feature type="transmembrane region" description="Helical" evidence="5">
    <location>
        <begin position="445"/>
        <end position="464"/>
    </location>
</feature>
<dbReference type="Gene3D" id="1.20.1720.10">
    <property type="entry name" value="Multidrug resistance protein D"/>
    <property type="match status" value="1"/>
</dbReference>
<feature type="transmembrane region" description="Helical" evidence="5">
    <location>
        <begin position="63"/>
        <end position="82"/>
    </location>
</feature>
<keyword evidence="2 5" id="KW-0812">Transmembrane</keyword>
<feature type="transmembrane region" description="Helical" evidence="5">
    <location>
        <begin position="177"/>
        <end position="195"/>
    </location>
</feature>
<dbReference type="GO" id="GO:0022857">
    <property type="term" value="F:transmembrane transporter activity"/>
    <property type="evidence" value="ECO:0007669"/>
    <property type="project" value="InterPro"/>
</dbReference>
<feature type="transmembrane region" description="Helical" evidence="5">
    <location>
        <begin position="94"/>
        <end position="117"/>
    </location>
</feature>
<dbReference type="Gene3D" id="1.20.1250.20">
    <property type="entry name" value="MFS general substrate transporter like domains"/>
    <property type="match status" value="1"/>
</dbReference>
<comment type="caution">
    <text evidence="7">The sequence shown here is derived from an EMBL/GenBank/DDBJ whole genome shotgun (WGS) entry which is preliminary data.</text>
</comment>
<evidence type="ECO:0000313" key="7">
    <source>
        <dbReference type="EMBL" id="NYI68629.1"/>
    </source>
</evidence>
<dbReference type="AlphaFoldDB" id="A0A7Z0IIN5"/>
<reference evidence="7 8" key="1">
    <citation type="submission" date="2020-07" db="EMBL/GenBank/DDBJ databases">
        <title>Sequencing the genomes of 1000 actinobacteria strains.</title>
        <authorList>
            <person name="Klenk H.-P."/>
        </authorList>
    </citation>
    <scope>NUCLEOTIDE SEQUENCE [LARGE SCALE GENOMIC DNA]</scope>
    <source>
        <strain evidence="7 8">DSM 26341</strain>
    </source>
</reference>
<dbReference type="InterPro" id="IPR011701">
    <property type="entry name" value="MFS"/>
</dbReference>
<feature type="domain" description="Major facilitator superfamily (MFS) profile" evidence="6">
    <location>
        <begin position="25"/>
        <end position="468"/>
    </location>
</feature>
<dbReference type="GO" id="GO:0005886">
    <property type="term" value="C:plasma membrane"/>
    <property type="evidence" value="ECO:0007669"/>
    <property type="project" value="UniProtKB-SubCell"/>
</dbReference>
<comment type="subcellular location">
    <subcellularLocation>
        <location evidence="1">Cell membrane</location>
        <topology evidence="1">Multi-pass membrane protein</topology>
    </subcellularLocation>
</comment>
<keyword evidence="8" id="KW-1185">Reference proteome</keyword>
<dbReference type="SUPFAM" id="SSF103473">
    <property type="entry name" value="MFS general substrate transporter"/>
    <property type="match status" value="1"/>
</dbReference>
<feature type="transmembrane region" description="Helical" evidence="5">
    <location>
        <begin position="346"/>
        <end position="365"/>
    </location>
</feature>
<dbReference type="PANTHER" id="PTHR42718">
    <property type="entry name" value="MAJOR FACILITATOR SUPERFAMILY MULTIDRUG TRANSPORTER MFSC"/>
    <property type="match status" value="1"/>
</dbReference>
<feature type="transmembrane region" description="Helical" evidence="5">
    <location>
        <begin position="123"/>
        <end position="141"/>
    </location>
</feature>
<gene>
    <name evidence="7" type="ORF">BJY26_002935</name>
</gene>
<dbReference type="EMBL" id="JACBZP010000001">
    <property type="protein sequence ID" value="NYI68629.1"/>
    <property type="molecule type" value="Genomic_DNA"/>
</dbReference>
<feature type="transmembrane region" description="Helical" evidence="5">
    <location>
        <begin position="377"/>
        <end position="400"/>
    </location>
</feature>
<evidence type="ECO:0000256" key="2">
    <source>
        <dbReference type="ARBA" id="ARBA00022692"/>
    </source>
</evidence>
<name>A0A7Z0IIN5_9MICO</name>
<feature type="transmembrane region" description="Helical" evidence="5">
    <location>
        <begin position="153"/>
        <end position="171"/>
    </location>
</feature>
<evidence type="ECO:0000256" key="1">
    <source>
        <dbReference type="ARBA" id="ARBA00004651"/>
    </source>
</evidence>
<feature type="transmembrane region" description="Helical" evidence="5">
    <location>
        <begin position="240"/>
        <end position="261"/>
    </location>
</feature>
<evidence type="ECO:0000256" key="4">
    <source>
        <dbReference type="ARBA" id="ARBA00023136"/>
    </source>
</evidence>
<organism evidence="7 8">
    <name type="scientific">Spelaeicoccus albus</name>
    <dbReference type="NCBI Taxonomy" id="1280376"/>
    <lineage>
        <taxon>Bacteria</taxon>
        <taxon>Bacillati</taxon>
        <taxon>Actinomycetota</taxon>
        <taxon>Actinomycetes</taxon>
        <taxon>Micrococcales</taxon>
        <taxon>Brevibacteriaceae</taxon>
        <taxon>Spelaeicoccus</taxon>
    </lineage>
</organism>
<dbReference type="RefSeq" id="WP_179428952.1">
    <property type="nucleotide sequence ID" value="NZ_JACBZP010000001.1"/>
</dbReference>
<feature type="transmembrane region" description="Helical" evidence="5">
    <location>
        <begin position="313"/>
        <end position="334"/>
    </location>
</feature>
<dbReference type="Proteomes" id="UP000539111">
    <property type="component" value="Unassembled WGS sequence"/>
</dbReference>
<keyword evidence="3 5" id="KW-1133">Transmembrane helix</keyword>
<dbReference type="PANTHER" id="PTHR42718:SF42">
    <property type="entry name" value="EXPORT PROTEIN"/>
    <property type="match status" value="1"/>
</dbReference>
<evidence type="ECO:0000256" key="3">
    <source>
        <dbReference type="ARBA" id="ARBA00022989"/>
    </source>
</evidence>
<feature type="transmembrane region" description="Helical" evidence="5">
    <location>
        <begin position="24"/>
        <end position="43"/>
    </location>
</feature>
<dbReference type="Pfam" id="PF07690">
    <property type="entry name" value="MFS_1"/>
    <property type="match status" value="1"/>
</dbReference>
<feature type="transmembrane region" description="Helical" evidence="5">
    <location>
        <begin position="282"/>
        <end position="307"/>
    </location>
</feature>
<evidence type="ECO:0000259" key="6">
    <source>
        <dbReference type="PROSITE" id="PS50850"/>
    </source>
</evidence>
<accession>A0A7Z0IIN5</accession>
<sequence length="474" mass="49066">MSDGAADPASGEFVEADLKRLQRCVMIVTILSSFVAFLDGSVVNVALPAIRRDLGGGLSTQQWVVDAYLISLGALMLVAGSFSDKFGRVRILRIGLIGFGAASALCALAFDPVFLVICRGLQGVAGALLVPSSLALIISAFSGAAQGRAIGRWTAWTGTAMIAGPILGGVFVDLVSWRLVFAINLIPIAVTLWYLPRLRPLDAGRAATAGHSRIDVRGTLLCVLGLGGPVFALIEYANFGWGSPVIWIPLVIGVGCFAFFIDYERRAPGAMVPPSLFAVRNFAVGNVTTTLMYGALSAGGFLITVFVQQVGGYPATAAGLAMLPTTLIMLAFSTRIGTLAARIGPRIFMTAGPIVAGMGYLYMLIVDARVTYWTQILPGVLIFGIGLTITVAPLTSAILGSVQRELAGTGSAVNNAISRVAGLLAVAVLGIVLGDTVDPAGFKNGLIFCAALLIAGGVVSGIGIRNPAPPTDAQ</sequence>
<evidence type="ECO:0000313" key="8">
    <source>
        <dbReference type="Proteomes" id="UP000539111"/>
    </source>
</evidence>
<dbReference type="PROSITE" id="PS50850">
    <property type="entry name" value="MFS"/>
    <property type="match status" value="1"/>
</dbReference>
<proteinExistence type="predicted"/>
<keyword evidence="4 5" id="KW-0472">Membrane</keyword>
<dbReference type="InterPro" id="IPR020846">
    <property type="entry name" value="MFS_dom"/>
</dbReference>
<dbReference type="CDD" id="cd17321">
    <property type="entry name" value="MFS_MMR_MDR_like"/>
    <property type="match status" value="1"/>
</dbReference>
<protein>
    <submittedName>
        <fullName evidence="7">EmrB/QacA subfamily drug resistance transporter</fullName>
    </submittedName>
</protein>
<evidence type="ECO:0000256" key="5">
    <source>
        <dbReference type="SAM" id="Phobius"/>
    </source>
</evidence>
<feature type="transmembrane region" description="Helical" evidence="5">
    <location>
        <begin position="412"/>
        <end position="433"/>
    </location>
</feature>